<dbReference type="Proteomes" id="UP000014570">
    <property type="component" value="Unassembled WGS sequence"/>
</dbReference>
<accession>A0AAV3JGU2</accession>
<organism evidence="1 2">
    <name type="scientific">Leptospira borgpetersenii serovar Javanica str. UI 09931</name>
    <dbReference type="NCBI Taxonomy" id="1049767"/>
    <lineage>
        <taxon>Bacteria</taxon>
        <taxon>Pseudomonadati</taxon>
        <taxon>Spirochaetota</taxon>
        <taxon>Spirochaetia</taxon>
        <taxon>Leptospirales</taxon>
        <taxon>Leptospiraceae</taxon>
        <taxon>Leptospira</taxon>
    </lineage>
</organism>
<evidence type="ECO:0000313" key="1">
    <source>
        <dbReference type="EMBL" id="EPG58809.1"/>
    </source>
</evidence>
<comment type="caution">
    <text evidence="1">The sequence shown here is derived from an EMBL/GenBank/DDBJ whole genome shotgun (WGS) entry which is preliminary data.</text>
</comment>
<gene>
    <name evidence="1" type="ORF">LEP1GSC103_0314</name>
</gene>
<dbReference type="RefSeq" id="WP_002734026.1">
    <property type="nucleotide sequence ID" value="NZ_AHNP02000004.1"/>
</dbReference>
<dbReference type="AlphaFoldDB" id="A0AAV3JGU2"/>
<reference evidence="1 2" key="1">
    <citation type="submission" date="2013-04" db="EMBL/GenBank/DDBJ databases">
        <authorList>
            <person name="Harkins D.M."/>
            <person name="Durkin A.S."/>
            <person name="Brinkac L.M."/>
            <person name="Haft D.H."/>
            <person name="Selengut J.D."/>
            <person name="Sanka R."/>
            <person name="DePew J."/>
            <person name="Purushe J."/>
            <person name="Chanthongthip A."/>
            <person name="Lattana O."/>
            <person name="Phetsouvanh R."/>
            <person name="Newton P.N."/>
            <person name="Vinetz J.M."/>
            <person name="Sutton G.G."/>
            <person name="Nierman W.C."/>
            <person name="Fouts D.E."/>
        </authorList>
    </citation>
    <scope>NUCLEOTIDE SEQUENCE [LARGE SCALE GENOMIC DNA]</scope>
    <source>
        <strain evidence="1 2">UI 09931</strain>
    </source>
</reference>
<dbReference type="EMBL" id="AHNP02000004">
    <property type="protein sequence ID" value="EPG58809.1"/>
    <property type="molecule type" value="Genomic_DNA"/>
</dbReference>
<sequence length="80" mass="9148">MIRKYESFLLNPIWRTENVFDSVVLDLIESSGQNRERSLYFPSKEREGGNFSFLIGNAPSFAQTFFGSAFSEGKGTDEKR</sequence>
<protein>
    <submittedName>
        <fullName evidence="1">Uncharacterized protein</fullName>
    </submittedName>
</protein>
<proteinExistence type="predicted"/>
<dbReference type="GeneID" id="61173162"/>
<evidence type="ECO:0000313" key="2">
    <source>
        <dbReference type="Proteomes" id="UP000014570"/>
    </source>
</evidence>
<name>A0AAV3JGU2_LEPBO</name>